<evidence type="ECO:0000313" key="2">
    <source>
        <dbReference type="EMBL" id="GFO22802.1"/>
    </source>
</evidence>
<evidence type="ECO:0000256" key="1">
    <source>
        <dbReference type="ARBA" id="ARBA00023054"/>
    </source>
</evidence>
<dbReference type="GO" id="GO:0035493">
    <property type="term" value="P:SNARE complex assembly"/>
    <property type="evidence" value="ECO:0007669"/>
    <property type="project" value="TreeGrafter"/>
</dbReference>
<proteinExistence type="predicted"/>
<dbReference type="GO" id="GO:0005768">
    <property type="term" value="C:endosome"/>
    <property type="evidence" value="ECO:0007669"/>
    <property type="project" value="TreeGrafter"/>
</dbReference>
<dbReference type="GO" id="GO:0000149">
    <property type="term" value="F:SNARE binding"/>
    <property type="evidence" value="ECO:0007669"/>
    <property type="project" value="TreeGrafter"/>
</dbReference>
<sequence>MSAHTSDEEFPLLKNPLNLPTYQRRLRHLHGIAVRNLQLPKNQTVDFSKLQVFFTLHKDCKQKALYTSEKITGSLNPTWQSFDLQKCDLDVDLTTKFVVVRIWISHGQASRVKIEANVHLSGLIFFADKLQVVGVKHQPNTVLFGLFGGYFIHLNTSVPNPQLTEWLPDKVIPTDRLPVAAIVDQSTLRPSYNTNSLSRIHTVQRAIKQTQASVRRIHSQLEDKLLSSNENSEKLSEREVLLMKVRQLRHELLWQTQKRQTEQEALESFKAQQDTKLNDIKEKRGRLQNLCKEMEENQSMHIQSKEMLVKENAQVLFRRKQIISEMVQLIYPISEDQKENCYICKVKLPNAENYQ</sequence>
<dbReference type="GO" id="GO:0000323">
    <property type="term" value="C:lytic vacuole"/>
    <property type="evidence" value="ECO:0007669"/>
    <property type="project" value="TreeGrafter"/>
</dbReference>
<accession>A0AAV4BUW5</accession>
<dbReference type="EMBL" id="BLXT01005456">
    <property type="protein sequence ID" value="GFO22802.1"/>
    <property type="molecule type" value="Genomic_DNA"/>
</dbReference>
<dbReference type="AlphaFoldDB" id="A0AAV4BUW5"/>
<keyword evidence="1" id="KW-0175">Coiled coil</keyword>
<protein>
    <submittedName>
        <fullName evidence="2">UV radiation resistance associated protein-like</fullName>
    </submittedName>
</protein>
<organism evidence="2 3">
    <name type="scientific">Plakobranchus ocellatus</name>
    <dbReference type="NCBI Taxonomy" id="259542"/>
    <lineage>
        <taxon>Eukaryota</taxon>
        <taxon>Metazoa</taxon>
        <taxon>Spiralia</taxon>
        <taxon>Lophotrochozoa</taxon>
        <taxon>Mollusca</taxon>
        <taxon>Gastropoda</taxon>
        <taxon>Heterobranchia</taxon>
        <taxon>Euthyneura</taxon>
        <taxon>Panpulmonata</taxon>
        <taxon>Sacoglossa</taxon>
        <taxon>Placobranchoidea</taxon>
        <taxon>Plakobranchidae</taxon>
        <taxon>Plakobranchus</taxon>
    </lineage>
</organism>
<name>A0AAV4BUW5_9GAST</name>
<reference evidence="2 3" key="1">
    <citation type="journal article" date="2021" name="Elife">
        <title>Chloroplast acquisition without the gene transfer in kleptoplastic sea slugs, Plakobranchus ocellatus.</title>
        <authorList>
            <person name="Maeda T."/>
            <person name="Takahashi S."/>
            <person name="Yoshida T."/>
            <person name="Shimamura S."/>
            <person name="Takaki Y."/>
            <person name="Nagai Y."/>
            <person name="Toyoda A."/>
            <person name="Suzuki Y."/>
            <person name="Arimoto A."/>
            <person name="Ishii H."/>
            <person name="Satoh N."/>
            <person name="Nishiyama T."/>
            <person name="Hasebe M."/>
            <person name="Maruyama T."/>
            <person name="Minagawa J."/>
            <person name="Obokata J."/>
            <person name="Shigenobu S."/>
        </authorList>
    </citation>
    <scope>NUCLEOTIDE SEQUENCE [LARGE SCALE GENOMIC DNA]</scope>
</reference>
<comment type="caution">
    <text evidence="2">The sequence shown here is derived from an EMBL/GenBank/DDBJ whole genome shotgun (WGS) entry which is preliminary data.</text>
</comment>
<dbReference type="PANTHER" id="PTHR15157">
    <property type="entry name" value="UV RADIATION RESISTANCE-ASSOCIATED GENE PROTEIN"/>
    <property type="match status" value="1"/>
</dbReference>
<gene>
    <name evidence="2" type="ORF">PoB_004930700</name>
</gene>
<dbReference type="PANTHER" id="PTHR15157:SF5">
    <property type="entry name" value="UV RADIATION RESISTANCE-ASSOCIATED GENE PROTEIN"/>
    <property type="match status" value="1"/>
</dbReference>
<keyword evidence="3" id="KW-1185">Reference proteome</keyword>
<feature type="non-terminal residue" evidence="2">
    <location>
        <position position="355"/>
    </location>
</feature>
<evidence type="ECO:0000313" key="3">
    <source>
        <dbReference type="Proteomes" id="UP000735302"/>
    </source>
</evidence>
<dbReference type="Proteomes" id="UP000735302">
    <property type="component" value="Unassembled WGS sequence"/>
</dbReference>